<comment type="catalytic activity">
    <reaction evidence="3">
        <text>L-glutaminyl-[protein] + H2O = L-glutamyl-[protein] + NH4(+)</text>
        <dbReference type="Rhea" id="RHEA:16441"/>
        <dbReference type="Rhea" id="RHEA-COMP:10207"/>
        <dbReference type="Rhea" id="RHEA-COMP:10208"/>
        <dbReference type="ChEBI" id="CHEBI:15377"/>
        <dbReference type="ChEBI" id="CHEBI:28938"/>
        <dbReference type="ChEBI" id="CHEBI:29973"/>
        <dbReference type="ChEBI" id="CHEBI:30011"/>
        <dbReference type="EC" id="3.5.1.44"/>
    </reaction>
</comment>
<dbReference type="EC" id="3.5.1.44" evidence="3"/>
<dbReference type="STRING" id="1301098.PKB_0799"/>
<dbReference type="InterPro" id="IPR038592">
    <property type="entry name" value="CheD-like_sf"/>
</dbReference>
<dbReference type="GO" id="GO:0050568">
    <property type="term" value="F:protein-glutamine glutaminase activity"/>
    <property type="evidence" value="ECO:0007669"/>
    <property type="project" value="UniProtKB-UniRule"/>
</dbReference>
<keyword evidence="5" id="KW-1185">Reference proteome</keyword>
<dbReference type="PANTHER" id="PTHR35147">
    <property type="entry name" value="CHEMORECEPTOR GLUTAMINE DEAMIDASE CHED-RELATED"/>
    <property type="match status" value="1"/>
</dbReference>
<dbReference type="PATRIC" id="fig|1301098.3.peg.802"/>
<organism evidence="4 5">
    <name type="scientific">Pseudomonas knackmussii (strain DSM 6978 / CCUG 54928 / LMG 23759 / B13)</name>
    <dbReference type="NCBI Taxonomy" id="1301098"/>
    <lineage>
        <taxon>Bacteria</taxon>
        <taxon>Pseudomonadati</taxon>
        <taxon>Pseudomonadota</taxon>
        <taxon>Gammaproteobacteria</taxon>
        <taxon>Pseudomonadales</taxon>
        <taxon>Pseudomonadaceae</taxon>
        <taxon>Pseudomonas</taxon>
    </lineage>
</organism>
<dbReference type="Gene3D" id="3.30.1330.200">
    <property type="match status" value="1"/>
</dbReference>
<comment type="function">
    <text evidence="3">Probably deamidates glutamine residues to glutamate on methyl-accepting chemotaxis receptors (MCPs), playing an important role in chemotaxis.</text>
</comment>
<evidence type="ECO:0000313" key="5">
    <source>
        <dbReference type="Proteomes" id="UP000025241"/>
    </source>
</evidence>
<dbReference type="CDD" id="cd16352">
    <property type="entry name" value="CheD"/>
    <property type="match status" value="1"/>
</dbReference>
<name>A0A024HCD6_PSEKB</name>
<dbReference type="InterPro" id="IPR005659">
    <property type="entry name" value="Chemorcpt_Glu_NH3ase_CheD"/>
</dbReference>
<comment type="similarity">
    <text evidence="3">Belongs to the CheD family.</text>
</comment>
<evidence type="ECO:0000256" key="2">
    <source>
        <dbReference type="ARBA" id="ARBA00022801"/>
    </source>
</evidence>
<accession>A0A024HCD6</accession>
<evidence type="ECO:0000256" key="1">
    <source>
        <dbReference type="ARBA" id="ARBA00022500"/>
    </source>
</evidence>
<dbReference type="InterPro" id="IPR011324">
    <property type="entry name" value="Cytotoxic_necrot_fac-like_cat"/>
</dbReference>
<reference evidence="4 5" key="2">
    <citation type="submission" date="2014-05" db="EMBL/GenBank/DDBJ databases">
        <title>Genome sequence of the 3-chlorobenzoate degrading bacterium Pseudomonas knackmussii B13 shows multiple evidence for horizontal gene transfer.</title>
        <authorList>
            <person name="Miyazaki R."/>
            <person name="Bertelli C."/>
            <person name="Falquet L."/>
            <person name="Robinson-Rechavi M."/>
            <person name="Gharib W."/>
            <person name="Roy S."/>
            <person name="Van der Meer J.R."/>
        </authorList>
    </citation>
    <scope>NUCLEOTIDE SEQUENCE [LARGE SCALE GENOMIC DNA]</scope>
    <source>
        <strain evidence="4 5">B13</strain>
    </source>
</reference>
<dbReference type="Proteomes" id="UP000025241">
    <property type="component" value="Chromosome I"/>
</dbReference>
<dbReference type="Pfam" id="PF03975">
    <property type="entry name" value="CheD"/>
    <property type="match status" value="1"/>
</dbReference>
<dbReference type="GO" id="GO:0006935">
    <property type="term" value="P:chemotaxis"/>
    <property type="evidence" value="ECO:0007669"/>
    <property type="project" value="UniProtKB-UniRule"/>
</dbReference>
<keyword evidence="1 3" id="KW-0145">Chemotaxis</keyword>
<dbReference type="HAMAP" id="MF_01440">
    <property type="entry name" value="CheD"/>
    <property type="match status" value="1"/>
</dbReference>
<evidence type="ECO:0000256" key="3">
    <source>
        <dbReference type="HAMAP-Rule" id="MF_01440"/>
    </source>
</evidence>
<dbReference type="OrthoDB" id="9807202at2"/>
<dbReference type="KEGG" id="pkc:PKB_0799"/>
<keyword evidence="2 3" id="KW-0378">Hydrolase</keyword>
<dbReference type="AlphaFoldDB" id="A0A024HCD6"/>
<dbReference type="HOGENOM" id="CLU_087854_1_1_6"/>
<dbReference type="EMBL" id="HG322950">
    <property type="protein sequence ID" value="CDF82167.1"/>
    <property type="molecule type" value="Genomic_DNA"/>
</dbReference>
<sequence>MSSKCFLNPGGWYFGGGEGFVETLLGPCIAIVVWFPSARMGGICHFQLPGSRRVAEHARQLDGRYGYDAWVWLKQQARVQALRMEEAEVKLFGGARSLTGAASQRSTDIGRQNIVFVEQLLAEAGVKVVGRDLGGEGCRYLRFDLATGAVWVRRGGALTVRAKEGAGK</sequence>
<dbReference type="eggNOG" id="COG1871">
    <property type="taxonomic scope" value="Bacteria"/>
</dbReference>
<dbReference type="RefSeq" id="WP_052355172.1">
    <property type="nucleotide sequence ID" value="NZ_HG322950.1"/>
</dbReference>
<proteinExistence type="inferred from homology"/>
<gene>
    <name evidence="3" type="primary">cheD</name>
    <name evidence="4" type="ORF">PKB_0799</name>
</gene>
<protein>
    <recommendedName>
        <fullName evidence="3">Probable chemoreceptor glutamine deamidase CheD</fullName>
        <ecNumber evidence="3">3.5.1.44</ecNumber>
    </recommendedName>
</protein>
<evidence type="ECO:0000313" key="4">
    <source>
        <dbReference type="EMBL" id="CDF82167.1"/>
    </source>
</evidence>
<dbReference type="PANTHER" id="PTHR35147:SF3">
    <property type="entry name" value="CHEMORECEPTOR GLUTAMINE DEAMIDASE CHED 1-RELATED"/>
    <property type="match status" value="1"/>
</dbReference>
<dbReference type="SUPFAM" id="SSF64438">
    <property type="entry name" value="CNF1/YfiH-like putative cysteine hydrolases"/>
    <property type="match status" value="1"/>
</dbReference>
<reference evidence="4 5" key="1">
    <citation type="submission" date="2013-03" db="EMBL/GenBank/DDBJ databases">
        <authorList>
            <person name="Linke B."/>
        </authorList>
    </citation>
    <scope>NUCLEOTIDE SEQUENCE [LARGE SCALE GENOMIC DNA]</scope>
    <source>
        <strain evidence="4 5">B13</strain>
    </source>
</reference>